<evidence type="ECO:0000256" key="12">
    <source>
        <dbReference type="ARBA" id="ARBA00023157"/>
    </source>
</evidence>
<keyword evidence="5" id="KW-0433">Leucine-rich repeat</keyword>
<keyword evidence="12" id="KW-1015">Disulfide bond</keyword>
<evidence type="ECO:0000256" key="3">
    <source>
        <dbReference type="ARBA" id="ARBA00022512"/>
    </source>
</evidence>
<keyword evidence="11" id="KW-0472">Membrane</keyword>
<dbReference type="AlphaFoldDB" id="A0ABD1MK00"/>
<evidence type="ECO:0000313" key="15">
    <source>
        <dbReference type="EMBL" id="KAL2335375.1"/>
    </source>
</evidence>
<sequence length="481" mass="54629">MRDKFGPHWYRKPNCETQVSQNEPRNPFVHVSQLGLRDLYKWVSQFIFWFFCPKRIHERKKESAEKYMLVPGGCFCYNNESSNSQYSRKTDKEALLKLKSGFLHGRHFLSSWTGDDCCEWKGISCNKLNGRVTKLDLRFSNLTPVIGPQDLDDLPLPGRMMFTGDPAIVALGGKIDSSICELKHLTFLYLSFHYLKGEIPKCIGSLGQLIELKLAENELVGFVPNTFANLSNLQNLDLRNNYLVANDLEWLSHLSNLRYLALSYTNLSRVVEWPSSISKIPYLVELELYACGLPQVNVKSISHMNSSTALQILHLFENELNSSILSWVVNVSKVLRFLDLRENSLQSVPDGFANMISLQYLDLSGNELDGSIIKSFHTLCQLKMLDLSFNKLSDQPSDYLQKLCSAHDLEYLRLDHNTFISGPLPDVSRFSSLKMLNLGSANIIGPLSFVHLQYLKYLDLSQNGLNGSLPLLEVSKLASLE</sequence>
<evidence type="ECO:0000256" key="6">
    <source>
        <dbReference type="ARBA" id="ARBA00022692"/>
    </source>
</evidence>
<keyword evidence="16" id="KW-1185">Reference proteome</keyword>
<comment type="similarity">
    <text evidence="13">Belongs to the polygalacturonase-inhibiting protein family.</text>
</comment>
<evidence type="ECO:0000256" key="5">
    <source>
        <dbReference type="ARBA" id="ARBA00022614"/>
    </source>
</evidence>
<dbReference type="FunFam" id="3.80.10.10:FF:000400">
    <property type="entry name" value="Nuclear pore complex protein NUP107"/>
    <property type="match status" value="1"/>
</dbReference>
<dbReference type="SMART" id="SM00369">
    <property type="entry name" value="LRR_TYP"/>
    <property type="match status" value="5"/>
</dbReference>
<gene>
    <name evidence="15" type="ORF">Fmac_016588</name>
</gene>
<dbReference type="InterPro" id="IPR013210">
    <property type="entry name" value="LRR_N_plant-typ"/>
</dbReference>
<evidence type="ECO:0000256" key="11">
    <source>
        <dbReference type="ARBA" id="ARBA00023136"/>
    </source>
</evidence>
<comment type="subcellular location">
    <subcellularLocation>
        <location evidence="1">Membrane</location>
        <topology evidence="1">Peripheral membrane protein</topology>
    </subcellularLocation>
    <subcellularLocation>
        <location evidence="2">Secreted</location>
        <location evidence="2">Cell wall</location>
    </subcellularLocation>
</comment>
<evidence type="ECO:0000256" key="1">
    <source>
        <dbReference type="ARBA" id="ARBA00004170"/>
    </source>
</evidence>
<organism evidence="15 16">
    <name type="scientific">Flemingia macrophylla</name>
    <dbReference type="NCBI Taxonomy" id="520843"/>
    <lineage>
        <taxon>Eukaryota</taxon>
        <taxon>Viridiplantae</taxon>
        <taxon>Streptophyta</taxon>
        <taxon>Embryophyta</taxon>
        <taxon>Tracheophyta</taxon>
        <taxon>Spermatophyta</taxon>
        <taxon>Magnoliopsida</taxon>
        <taxon>eudicotyledons</taxon>
        <taxon>Gunneridae</taxon>
        <taxon>Pentapetalae</taxon>
        <taxon>rosids</taxon>
        <taxon>fabids</taxon>
        <taxon>Fabales</taxon>
        <taxon>Fabaceae</taxon>
        <taxon>Papilionoideae</taxon>
        <taxon>50 kb inversion clade</taxon>
        <taxon>NPAAA clade</taxon>
        <taxon>indigoferoid/millettioid clade</taxon>
        <taxon>Phaseoleae</taxon>
        <taxon>Flemingia</taxon>
    </lineage>
</organism>
<keyword evidence="10" id="KW-1133">Transmembrane helix</keyword>
<dbReference type="PRINTS" id="PR00019">
    <property type="entry name" value="LEURICHRPT"/>
</dbReference>
<dbReference type="Pfam" id="PF00560">
    <property type="entry name" value="LRR_1"/>
    <property type="match status" value="1"/>
</dbReference>
<evidence type="ECO:0000256" key="7">
    <source>
        <dbReference type="ARBA" id="ARBA00022729"/>
    </source>
</evidence>
<keyword evidence="9" id="KW-0611">Plant defense</keyword>
<protein>
    <recommendedName>
        <fullName evidence="14">Leucine-rich repeat-containing N-terminal plant-type domain-containing protein</fullName>
    </recommendedName>
</protein>
<dbReference type="Pfam" id="PF13855">
    <property type="entry name" value="LRR_8"/>
    <property type="match status" value="2"/>
</dbReference>
<dbReference type="GO" id="GO:0006952">
    <property type="term" value="P:defense response"/>
    <property type="evidence" value="ECO:0007669"/>
    <property type="project" value="UniProtKB-KW"/>
</dbReference>
<evidence type="ECO:0000313" key="16">
    <source>
        <dbReference type="Proteomes" id="UP001603857"/>
    </source>
</evidence>
<keyword evidence="7" id="KW-0732">Signal</keyword>
<keyword evidence="4" id="KW-0964">Secreted</keyword>
<accession>A0ABD1MK00</accession>
<evidence type="ECO:0000256" key="13">
    <source>
        <dbReference type="ARBA" id="ARBA00038043"/>
    </source>
</evidence>
<dbReference type="InterPro" id="IPR001611">
    <property type="entry name" value="Leu-rich_rpt"/>
</dbReference>
<keyword evidence="3" id="KW-0134">Cell wall</keyword>
<keyword evidence="8" id="KW-0677">Repeat</keyword>
<dbReference type="PANTHER" id="PTHR48065">
    <property type="entry name" value="OS10G0469600 PROTEIN"/>
    <property type="match status" value="1"/>
</dbReference>
<dbReference type="GO" id="GO:0016020">
    <property type="term" value="C:membrane"/>
    <property type="evidence" value="ECO:0007669"/>
    <property type="project" value="UniProtKB-SubCell"/>
</dbReference>
<evidence type="ECO:0000256" key="9">
    <source>
        <dbReference type="ARBA" id="ARBA00022821"/>
    </source>
</evidence>
<name>A0ABD1MK00_9FABA</name>
<dbReference type="PANTHER" id="PTHR48065:SF71">
    <property type="entry name" value="LRR RECEPTOR-LIKE KINASE FAMILY PROTEIN"/>
    <property type="match status" value="1"/>
</dbReference>
<dbReference type="InterPro" id="IPR032675">
    <property type="entry name" value="LRR_dom_sf"/>
</dbReference>
<comment type="caution">
    <text evidence="15">The sequence shown here is derived from an EMBL/GenBank/DDBJ whole genome shotgun (WGS) entry which is preliminary data.</text>
</comment>
<dbReference type="Proteomes" id="UP001603857">
    <property type="component" value="Unassembled WGS sequence"/>
</dbReference>
<dbReference type="EMBL" id="JBGMDY010000005">
    <property type="protein sequence ID" value="KAL2335375.1"/>
    <property type="molecule type" value="Genomic_DNA"/>
</dbReference>
<feature type="domain" description="Leucine-rich repeat-containing N-terminal plant-type" evidence="14">
    <location>
        <begin position="90"/>
        <end position="126"/>
    </location>
</feature>
<reference evidence="15 16" key="1">
    <citation type="submission" date="2024-08" db="EMBL/GenBank/DDBJ databases">
        <title>Insights into the chromosomal genome structure of Flemingia macrophylla.</title>
        <authorList>
            <person name="Ding Y."/>
            <person name="Zhao Y."/>
            <person name="Bi W."/>
            <person name="Wu M."/>
            <person name="Zhao G."/>
            <person name="Gong Y."/>
            <person name="Li W."/>
            <person name="Zhang P."/>
        </authorList>
    </citation>
    <scope>NUCLEOTIDE SEQUENCE [LARGE SCALE GENOMIC DNA]</scope>
    <source>
        <strain evidence="15">DYQJB</strain>
        <tissue evidence="15">Leaf</tissue>
    </source>
</reference>
<evidence type="ECO:0000256" key="10">
    <source>
        <dbReference type="ARBA" id="ARBA00022989"/>
    </source>
</evidence>
<evidence type="ECO:0000256" key="2">
    <source>
        <dbReference type="ARBA" id="ARBA00004191"/>
    </source>
</evidence>
<proteinExistence type="inferred from homology"/>
<evidence type="ECO:0000256" key="8">
    <source>
        <dbReference type="ARBA" id="ARBA00022737"/>
    </source>
</evidence>
<dbReference type="InterPro" id="IPR003591">
    <property type="entry name" value="Leu-rich_rpt_typical-subtyp"/>
</dbReference>
<dbReference type="SUPFAM" id="SSF52047">
    <property type="entry name" value="RNI-like"/>
    <property type="match status" value="1"/>
</dbReference>
<dbReference type="Gene3D" id="3.80.10.10">
    <property type="entry name" value="Ribonuclease Inhibitor"/>
    <property type="match status" value="3"/>
</dbReference>
<keyword evidence="6" id="KW-0812">Transmembrane</keyword>
<evidence type="ECO:0000256" key="4">
    <source>
        <dbReference type="ARBA" id="ARBA00022525"/>
    </source>
</evidence>
<evidence type="ECO:0000259" key="14">
    <source>
        <dbReference type="Pfam" id="PF08263"/>
    </source>
</evidence>
<dbReference type="Pfam" id="PF08263">
    <property type="entry name" value="LRRNT_2"/>
    <property type="match status" value="1"/>
</dbReference>